<evidence type="ECO:0000313" key="5">
    <source>
        <dbReference type="Proteomes" id="UP000478052"/>
    </source>
</evidence>
<evidence type="ECO:0000313" key="4">
    <source>
        <dbReference type="EMBL" id="KAF0743533.1"/>
    </source>
</evidence>
<evidence type="ECO:0000259" key="3">
    <source>
        <dbReference type="Pfam" id="PF13359"/>
    </source>
</evidence>
<protein>
    <submittedName>
        <fullName evidence="4">Protein ALP1-like</fullName>
    </submittedName>
</protein>
<dbReference type="AlphaFoldDB" id="A0A6G0XT55"/>
<dbReference type="Pfam" id="PF13359">
    <property type="entry name" value="DDE_Tnp_4"/>
    <property type="match status" value="1"/>
</dbReference>
<gene>
    <name evidence="4" type="ORF">FWK35_00017391</name>
</gene>
<dbReference type="Proteomes" id="UP000478052">
    <property type="component" value="Unassembled WGS sequence"/>
</dbReference>
<comment type="cofactor">
    <cofactor evidence="1">
        <name>a divalent metal cation</name>
        <dbReference type="ChEBI" id="CHEBI:60240"/>
    </cofactor>
</comment>
<comment type="caution">
    <text evidence="4">The sequence shown here is derived from an EMBL/GenBank/DDBJ whole genome shotgun (WGS) entry which is preliminary data.</text>
</comment>
<dbReference type="OrthoDB" id="6758474at2759"/>
<keyword evidence="5" id="KW-1185">Reference proteome</keyword>
<organism evidence="4 5">
    <name type="scientific">Aphis craccivora</name>
    <name type="common">Cowpea aphid</name>
    <dbReference type="NCBI Taxonomy" id="307492"/>
    <lineage>
        <taxon>Eukaryota</taxon>
        <taxon>Metazoa</taxon>
        <taxon>Ecdysozoa</taxon>
        <taxon>Arthropoda</taxon>
        <taxon>Hexapoda</taxon>
        <taxon>Insecta</taxon>
        <taxon>Pterygota</taxon>
        <taxon>Neoptera</taxon>
        <taxon>Paraneoptera</taxon>
        <taxon>Hemiptera</taxon>
        <taxon>Sternorrhyncha</taxon>
        <taxon>Aphidomorpha</taxon>
        <taxon>Aphidoidea</taxon>
        <taxon>Aphididae</taxon>
        <taxon>Aphidini</taxon>
        <taxon>Aphis</taxon>
        <taxon>Aphis</taxon>
    </lineage>
</organism>
<proteinExistence type="predicted"/>
<name>A0A6G0XT55_APHCR</name>
<dbReference type="EMBL" id="VUJU01007577">
    <property type="protein sequence ID" value="KAF0743533.1"/>
    <property type="molecule type" value="Genomic_DNA"/>
</dbReference>
<dbReference type="GO" id="GO:0046872">
    <property type="term" value="F:metal ion binding"/>
    <property type="evidence" value="ECO:0007669"/>
    <property type="project" value="UniProtKB-KW"/>
</dbReference>
<dbReference type="InterPro" id="IPR027806">
    <property type="entry name" value="HARBI1_dom"/>
</dbReference>
<accession>A0A6G0XT55</accession>
<keyword evidence="2" id="KW-0479">Metal-binding</keyword>
<evidence type="ECO:0000256" key="1">
    <source>
        <dbReference type="ARBA" id="ARBA00001968"/>
    </source>
</evidence>
<sequence>HFRDGKHVRWTNPENSDSLFYNYKKYFSIVLKVADANLNFIYIDVGAYGREVDFSVFHQCVWKNPYVFVVDEAFGLQENLLRPFLGRELNNTRRVL</sequence>
<feature type="non-terminal residue" evidence="4">
    <location>
        <position position="1"/>
    </location>
</feature>
<evidence type="ECO:0000256" key="2">
    <source>
        <dbReference type="ARBA" id="ARBA00022723"/>
    </source>
</evidence>
<reference evidence="4 5" key="1">
    <citation type="submission" date="2019-08" db="EMBL/GenBank/DDBJ databases">
        <title>Whole genome of Aphis craccivora.</title>
        <authorList>
            <person name="Voronova N.V."/>
            <person name="Shulinski R.S."/>
            <person name="Bandarenka Y.V."/>
            <person name="Zhorov D.G."/>
            <person name="Warner D."/>
        </authorList>
    </citation>
    <scope>NUCLEOTIDE SEQUENCE [LARGE SCALE GENOMIC DNA]</scope>
    <source>
        <strain evidence="4">180601</strain>
        <tissue evidence="4">Whole Body</tissue>
    </source>
</reference>
<feature type="domain" description="DDE Tnp4" evidence="3">
    <location>
        <begin position="4"/>
        <end position="87"/>
    </location>
</feature>